<dbReference type="InterPro" id="IPR029016">
    <property type="entry name" value="GAF-like_dom_sf"/>
</dbReference>
<keyword evidence="3" id="KW-0597">Phosphoprotein</keyword>
<dbReference type="NCBIfam" id="TIGR00229">
    <property type="entry name" value="sensory_box"/>
    <property type="match status" value="3"/>
</dbReference>
<evidence type="ECO:0000256" key="3">
    <source>
        <dbReference type="ARBA" id="ARBA00022553"/>
    </source>
</evidence>
<dbReference type="PROSITE" id="PS50113">
    <property type="entry name" value="PAC"/>
    <property type="match status" value="3"/>
</dbReference>
<dbReference type="Gene3D" id="3.30.450.20">
    <property type="entry name" value="PAS domain"/>
    <property type="match status" value="3"/>
</dbReference>
<dbReference type="SUPFAM" id="SSF55785">
    <property type="entry name" value="PYP-like sensor domain (PAS domain)"/>
    <property type="match status" value="3"/>
</dbReference>
<dbReference type="Gene3D" id="3.30.565.10">
    <property type="entry name" value="Histidine kinase-like ATPase, C-terminal domain"/>
    <property type="match status" value="1"/>
</dbReference>
<reference evidence="13" key="1">
    <citation type="submission" date="2022-10" db="EMBL/GenBank/DDBJ databases">
        <title>Luteolibacter sp. GHJ8, whole genome shotgun sequencing project.</title>
        <authorList>
            <person name="Zhao G."/>
            <person name="Shen L."/>
        </authorList>
    </citation>
    <scope>NUCLEOTIDE SEQUENCE</scope>
    <source>
        <strain evidence="13">GHJ8</strain>
    </source>
</reference>
<dbReference type="CDD" id="cd00130">
    <property type="entry name" value="PAS"/>
    <property type="match status" value="3"/>
</dbReference>
<evidence type="ECO:0000256" key="9">
    <source>
        <dbReference type="SAM" id="Coils"/>
    </source>
</evidence>
<dbReference type="Pfam" id="PF07730">
    <property type="entry name" value="HisKA_3"/>
    <property type="match status" value="1"/>
</dbReference>
<dbReference type="SUPFAM" id="SSF55781">
    <property type="entry name" value="GAF domain-like"/>
    <property type="match status" value="1"/>
</dbReference>
<dbReference type="InterPro" id="IPR013656">
    <property type="entry name" value="PAS_4"/>
</dbReference>
<keyword evidence="6" id="KW-0418">Kinase</keyword>
<evidence type="ECO:0000256" key="6">
    <source>
        <dbReference type="ARBA" id="ARBA00022777"/>
    </source>
</evidence>
<feature type="domain" description="PAS" evidence="11">
    <location>
        <begin position="288"/>
        <end position="358"/>
    </location>
</feature>
<feature type="domain" description="PAS" evidence="11">
    <location>
        <begin position="541"/>
        <end position="611"/>
    </location>
</feature>
<gene>
    <name evidence="13" type="ORF">OJ996_19905</name>
</gene>
<dbReference type="Pfam" id="PF13426">
    <property type="entry name" value="PAS_9"/>
    <property type="match status" value="1"/>
</dbReference>
<dbReference type="EC" id="2.7.13.3" evidence="2"/>
<dbReference type="InterPro" id="IPR035965">
    <property type="entry name" value="PAS-like_dom_sf"/>
</dbReference>
<dbReference type="InterPro" id="IPR036890">
    <property type="entry name" value="HATPase_C_sf"/>
</dbReference>
<dbReference type="EMBL" id="JAPDDR010000011">
    <property type="protein sequence ID" value="MCW1915862.1"/>
    <property type="molecule type" value="Genomic_DNA"/>
</dbReference>
<dbReference type="SUPFAM" id="SSF55874">
    <property type="entry name" value="ATPase domain of HSP90 chaperone/DNA topoisomerase II/histidine kinase"/>
    <property type="match status" value="1"/>
</dbReference>
<comment type="caution">
    <text evidence="13">The sequence shown here is derived from an EMBL/GenBank/DDBJ whole genome shotgun (WGS) entry which is preliminary data.</text>
</comment>
<dbReference type="RefSeq" id="WP_264515424.1">
    <property type="nucleotide sequence ID" value="NZ_JAPDDR010000011.1"/>
</dbReference>
<feature type="domain" description="Histidine kinase" evidence="10">
    <location>
        <begin position="830"/>
        <end position="916"/>
    </location>
</feature>
<dbReference type="PANTHER" id="PTHR24421">
    <property type="entry name" value="NITRATE/NITRITE SENSOR PROTEIN NARX-RELATED"/>
    <property type="match status" value="1"/>
</dbReference>
<evidence type="ECO:0000259" key="11">
    <source>
        <dbReference type="PROSITE" id="PS50112"/>
    </source>
</evidence>
<dbReference type="Pfam" id="PF13185">
    <property type="entry name" value="GAF_2"/>
    <property type="match status" value="1"/>
</dbReference>
<sequence>MLLCEAVTTPEMPGGDWRVISCNVLPSGAEGQQLARGTLLSQSLPAHGDEEWLQRLRPILADEPSVAFESSIGLPPRRHLIVARRVPDPSRILCRILFVPLSSSAEPPDQLDKALADLEGMKRLHDLNRRLMRSRRLGEMLTEILEATLFISRMTGGCIRLLDPGGRLDLAAHSGLAAPLLSGLGAITLAPACQAELAGGRHYFLGDLAAEQETAHSDEIRLLLSQDIRAVQAIPIISSQGRLLGLLSTYATEARTYEEHELRHLDLLAWIASDCIERARSEEDLRASQAQLAAIFAEAPVGIAEVSAEGSFLRVNNRLCDLLGRSREDLMHLRPADVTYPDDVGETLAGFRSVLETGHPVSIDKRYVRPDGRIVWANSSFSALQVPGREEVSILAVTVDLTERRKMEADLLASEVNLRLVMDSVRDYAIITTDVEGLITGWNTGARHIFGYGPEEVLGRHVGMIFTPEDQAAGIPQAEFVIARTKGHAADERWHLRKDGRRFWVSGVMSPLEEGDLVKGYVKVARDLTEQRVAQAAVRDSEQRFRLLADSMPQIVWSNTPAGDAAYFNRRWFDYTAADPAASLGSGWQAFIHPDDAEALLQEWNSALQGGRILDAEVRLRACDGSYRWFIVRNVPHFDDQGLVIGWFGTATDITERKIQAQELQAAHDLLETRVQDRTRELREAMQDLQREVSQRERLEEERGTLLSRLVSSQEEERARLSRDLHDDLSQHMVTMRMEIDNLRRQLTDEHPELVQKDVFESLMGRVDELIRAVHRRAWELRPSELDHLGLEVALRHYLQDWSNKTGIASHLHTGTWSDLRLPPDAEIALYRVVQEALANVTRHASATKVDLHLDADGEVLLMISDNGRGFEPVSGKGRLGLLGMRERLNSLGGSLAIESAPGAGTTIRAGLPLPAL</sequence>
<dbReference type="InterPro" id="IPR011712">
    <property type="entry name" value="Sig_transdc_His_kin_sub3_dim/P"/>
</dbReference>
<evidence type="ECO:0000256" key="1">
    <source>
        <dbReference type="ARBA" id="ARBA00000085"/>
    </source>
</evidence>
<dbReference type="SMART" id="SM00086">
    <property type="entry name" value="PAC"/>
    <property type="match status" value="3"/>
</dbReference>
<comment type="catalytic activity">
    <reaction evidence="1">
        <text>ATP + protein L-histidine = ADP + protein N-phospho-L-histidine.</text>
        <dbReference type="EC" id="2.7.13.3"/>
    </reaction>
</comment>
<dbReference type="Proteomes" id="UP001165653">
    <property type="component" value="Unassembled WGS sequence"/>
</dbReference>
<dbReference type="InterPro" id="IPR005467">
    <property type="entry name" value="His_kinase_dom"/>
</dbReference>
<keyword evidence="9" id="KW-0175">Coiled coil</keyword>
<dbReference type="CDD" id="cd16917">
    <property type="entry name" value="HATPase_UhpB-NarQ-NarX-like"/>
    <property type="match status" value="1"/>
</dbReference>
<feature type="domain" description="PAS" evidence="11">
    <location>
        <begin position="414"/>
        <end position="471"/>
    </location>
</feature>
<keyword evidence="14" id="KW-1185">Reference proteome</keyword>
<dbReference type="SMART" id="SM00091">
    <property type="entry name" value="PAS"/>
    <property type="match status" value="3"/>
</dbReference>
<dbReference type="InterPro" id="IPR001610">
    <property type="entry name" value="PAC"/>
</dbReference>
<dbReference type="InterPro" id="IPR050482">
    <property type="entry name" value="Sensor_HK_TwoCompSys"/>
</dbReference>
<organism evidence="13 14">
    <name type="scientific">Luteolibacter rhizosphaerae</name>
    <dbReference type="NCBI Taxonomy" id="2989719"/>
    <lineage>
        <taxon>Bacteria</taxon>
        <taxon>Pseudomonadati</taxon>
        <taxon>Verrucomicrobiota</taxon>
        <taxon>Verrucomicrobiia</taxon>
        <taxon>Verrucomicrobiales</taxon>
        <taxon>Verrucomicrobiaceae</taxon>
        <taxon>Luteolibacter</taxon>
    </lineage>
</organism>
<dbReference type="PANTHER" id="PTHR24421:SF10">
    <property type="entry name" value="NITRATE_NITRITE SENSOR PROTEIN NARQ"/>
    <property type="match status" value="1"/>
</dbReference>
<evidence type="ECO:0000256" key="8">
    <source>
        <dbReference type="ARBA" id="ARBA00023012"/>
    </source>
</evidence>
<dbReference type="PROSITE" id="PS50112">
    <property type="entry name" value="PAS"/>
    <property type="match status" value="3"/>
</dbReference>
<dbReference type="InterPro" id="IPR000700">
    <property type="entry name" value="PAS-assoc_C"/>
</dbReference>
<dbReference type="Pfam" id="PF08447">
    <property type="entry name" value="PAS_3"/>
    <property type="match status" value="1"/>
</dbReference>
<proteinExistence type="predicted"/>
<evidence type="ECO:0000313" key="14">
    <source>
        <dbReference type="Proteomes" id="UP001165653"/>
    </source>
</evidence>
<feature type="coiled-coil region" evidence="9">
    <location>
        <begin position="661"/>
        <end position="746"/>
    </location>
</feature>
<feature type="domain" description="PAC" evidence="12">
    <location>
        <begin position="489"/>
        <end position="540"/>
    </location>
</feature>
<dbReference type="Pfam" id="PF08448">
    <property type="entry name" value="PAS_4"/>
    <property type="match status" value="1"/>
</dbReference>
<accession>A0ABT3G7N1</accession>
<name>A0ABT3G7N1_9BACT</name>
<dbReference type="InterPro" id="IPR003594">
    <property type="entry name" value="HATPase_dom"/>
</dbReference>
<dbReference type="InterPro" id="IPR000014">
    <property type="entry name" value="PAS"/>
</dbReference>
<feature type="domain" description="PAC" evidence="12">
    <location>
        <begin position="614"/>
        <end position="666"/>
    </location>
</feature>
<keyword evidence="4" id="KW-0808">Transferase</keyword>
<dbReference type="InterPro" id="IPR013655">
    <property type="entry name" value="PAS_fold_3"/>
</dbReference>
<keyword evidence="7" id="KW-0067">ATP-binding</keyword>
<feature type="domain" description="PAC" evidence="12">
    <location>
        <begin position="361"/>
        <end position="413"/>
    </location>
</feature>
<dbReference type="Gene3D" id="1.20.5.1930">
    <property type="match status" value="1"/>
</dbReference>
<dbReference type="Gene3D" id="3.30.450.40">
    <property type="match status" value="1"/>
</dbReference>
<evidence type="ECO:0000256" key="2">
    <source>
        <dbReference type="ARBA" id="ARBA00012438"/>
    </source>
</evidence>
<evidence type="ECO:0000313" key="13">
    <source>
        <dbReference type="EMBL" id="MCW1915862.1"/>
    </source>
</evidence>
<dbReference type="InterPro" id="IPR003018">
    <property type="entry name" value="GAF"/>
</dbReference>
<evidence type="ECO:0000256" key="7">
    <source>
        <dbReference type="ARBA" id="ARBA00022840"/>
    </source>
</evidence>
<keyword evidence="8" id="KW-0902">Two-component regulatory system</keyword>
<evidence type="ECO:0000256" key="5">
    <source>
        <dbReference type="ARBA" id="ARBA00022741"/>
    </source>
</evidence>
<evidence type="ECO:0000259" key="10">
    <source>
        <dbReference type="PROSITE" id="PS50109"/>
    </source>
</evidence>
<evidence type="ECO:0000256" key="4">
    <source>
        <dbReference type="ARBA" id="ARBA00022679"/>
    </source>
</evidence>
<dbReference type="SMART" id="SM00387">
    <property type="entry name" value="HATPase_c"/>
    <property type="match status" value="1"/>
</dbReference>
<dbReference type="PROSITE" id="PS50109">
    <property type="entry name" value="HIS_KIN"/>
    <property type="match status" value="1"/>
</dbReference>
<protein>
    <recommendedName>
        <fullName evidence="2">histidine kinase</fullName>
        <ecNumber evidence="2">2.7.13.3</ecNumber>
    </recommendedName>
</protein>
<evidence type="ECO:0000259" key="12">
    <source>
        <dbReference type="PROSITE" id="PS50113"/>
    </source>
</evidence>
<dbReference type="Pfam" id="PF02518">
    <property type="entry name" value="HATPase_c"/>
    <property type="match status" value="1"/>
</dbReference>
<keyword evidence="5" id="KW-0547">Nucleotide-binding</keyword>